<dbReference type="Gene3D" id="1.20.1260.10">
    <property type="match status" value="1"/>
</dbReference>
<sequence>MSTHRFRHPVAGAGLAASLAAVLSLTALTGCTGGEATAGDTGSDADASVIVPGRPGEEARTVSPQEAREAAGEGTGPNAADHAFMTMMIEHHEQAIEMTDLADAHAEDGAVRGIARRIAAAQEPEIEAMRAWLLRNAGDGGATGDGHGHAGHDGHGDAMPGMASEEELARLRAARGAEFDALFLELMIAHHEGAVTMAADVSAQGNDVTALEMAAEIGASQRVEISRMEAMR</sequence>
<name>A0ABV4ZI96_9ACTN</name>
<dbReference type="PROSITE" id="PS51257">
    <property type="entry name" value="PROKAR_LIPOPROTEIN"/>
    <property type="match status" value="1"/>
</dbReference>
<keyword evidence="2" id="KW-0732">Signal</keyword>
<dbReference type="Pfam" id="PF03713">
    <property type="entry name" value="DUF305"/>
    <property type="match status" value="1"/>
</dbReference>
<comment type="caution">
    <text evidence="4">The sequence shown here is derived from an EMBL/GenBank/DDBJ whole genome shotgun (WGS) entry which is preliminary data.</text>
</comment>
<evidence type="ECO:0000313" key="5">
    <source>
        <dbReference type="Proteomes" id="UP001577267"/>
    </source>
</evidence>
<proteinExistence type="predicted"/>
<protein>
    <submittedName>
        <fullName evidence="4">DUF305 domain-containing protein</fullName>
    </submittedName>
</protein>
<organism evidence="4 5">
    <name type="scientific">Streptomyces carpaticus</name>
    <dbReference type="NCBI Taxonomy" id="285558"/>
    <lineage>
        <taxon>Bacteria</taxon>
        <taxon>Bacillati</taxon>
        <taxon>Actinomycetota</taxon>
        <taxon>Actinomycetes</taxon>
        <taxon>Kitasatosporales</taxon>
        <taxon>Streptomycetaceae</taxon>
        <taxon>Streptomyces</taxon>
    </lineage>
</organism>
<evidence type="ECO:0000313" key="4">
    <source>
        <dbReference type="EMBL" id="MFB4193848.1"/>
    </source>
</evidence>
<evidence type="ECO:0000256" key="2">
    <source>
        <dbReference type="SAM" id="SignalP"/>
    </source>
</evidence>
<dbReference type="PANTHER" id="PTHR36933">
    <property type="entry name" value="SLL0788 PROTEIN"/>
    <property type="match status" value="1"/>
</dbReference>
<feature type="domain" description="DUF305" evidence="3">
    <location>
        <begin position="81"/>
        <end position="231"/>
    </location>
</feature>
<dbReference type="RefSeq" id="WP_375061882.1">
    <property type="nucleotide sequence ID" value="NZ_JBHGBT010000003.1"/>
</dbReference>
<reference evidence="4 5" key="1">
    <citation type="submission" date="2024-09" db="EMBL/GenBank/DDBJ databases">
        <title>Draft genome sequence of multifaceted antimicrobials producing Streptomyces sp. strain FH1.</title>
        <authorList>
            <person name="Hassan F."/>
            <person name="Ali H."/>
            <person name="Hassan N."/>
            <person name="Nawaz A."/>
        </authorList>
    </citation>
    <scope>NUCLEOTIDE SEQUENCE [LARGE SCALE GENOMIC DNA]</scope>
    <source>
        <strain evidence="4 5">FH1</strain>
    </source>
</reference>
<accession>A0ABV4ZI96</accession>
<evidence type="ECO:0000256" key="1">
    <source>
        <dbReference type="SAM" id="MobiDB-lite"/>
    </source>
</evidence>
<dbReference type="InterPro" id="IPR012347">
    <property type="entry name" value="Ferritin-like"/>
</dbReference>
<gene>
    <name evidence="4" type="ORF">ACE11A_05680</name>
</gene>
<dbReference type="EMBL" id="JBHGBT010000003">
    <property type="protein sequence ID" value="MFB4193848.1"/>
    <property type="molecule type" value="Genomic_DNA"/>
</dbReference>
<keyword evidence="5" id="KW-1185">Reference proteome</keyword>
<dbReference type="Proteomes" id="UP001577267">
    <property type="component" value="Unassembled WGS sequence"/>
</dbReference>
<feature type="chain" id="PRO_5047026846" evidence="2">
    <location>
        <begin position="30"/>
        <end position="232"/>
    </location>
</feature>
<dbReference type="InterPro" id="IPR005183">
    <property type="entry name" value="DUF305_CopM-like"/>
</dbReference>
<feature type="signal peptide" evidence="2">
    <location>
        <begin position="1"/>
        <end position="29"/>
    </location>
</feature>
<evidence type="ECO:0000259" key="3">
    <source>
        <dbReference type="Pfam" id="PF03713"/>
    </source>
</evidence>
<dbReference type="PANTHER" id="PTHR36933:SF1">
    <property type="entry name" value="SLL0788 PROTEIN"/>
    <property type="match status" value="1"/>
</dbReference>
<feature type="region of interest" description="Disordered" evidence="1">
    <location>
        <begin position="35"/>
        <end position="79"/>
    </location>
</feature>
<feature type="compositionally biased region" description="Low complexity" evidence="1">
    <location>
        <begin position="35"/>
        <end position="47"/>
    </location>
</feature>
<feature type="compositionally biased region" description="Basic and acidic residues" evidence="1">
    <location>
        <begin position="55"/>
        <end position="71"/>
    </location>
</feature>